<dbReference type="InterPro" id="IPR056780">
    <property type="entry name" value="Renin_r_C"/>
</dbReference>
<dbReference type="InParanoid" id="A0A7M7KMR9"/>
<sequence>MFSTLAIAALLLPLAAAVGSIRFPVVQDDIRFNSAVDSIKSSQVADLLSALNGYDVQQRPGGSVWKGLRSYNPLRHPTLFLVADFELGSSMIELIMNSNLRFKLDNDNQLDAEFSIFKSRSIHRWPEAEGRMQAVDTGVNDSEDAQIERLREAISLLRDERFEASKQADRAFLLEYYTLKGVVSDAAKAPVDDTPSTVYWLKLNSLHALADEYGQDHKKTQRAVQLFSQLIGTTTGVLESHPRSLFMVIQEESMQPSSSANVSGAPKRVRRDLNVQEPTAPTETRWNLAHQYDGDYPVVFATTAFTLFVIVLGVYATSIGLWFMDPGRDSIIYRMTSQRMKMD</sequence>
<evidence type="ECO:0000256" key="14">
    <source>
        <dbReference type="SAM" id="SignalP"/>
    </source>
</evidence>
<dbReference type="PANTHER" id="PTHR13351">
    <property type="entry name" value="RENIN RECEPTOR"/>
    <property type="match status" value="1"/>
</dbReference>
<dbReference type="GO" id="GO:0038023">
    <property type="term" value="F:signaling receptor activity"/>
    <property type="evidence" value="ECO:0007669"/>
    <property type="project" value="InterPro"/>
</dbReference>
<dbReference type="AlphaFoldDB" id="A0A7M7KMR9"/>
<evidence type="ECO:0000256" key="4">
    <source>
        <dbReference type="ARBA" id="ARBA00022475"/>
    </source>
</evidence>
<keyword evidence="4" id="KW-1003">Cell membrane</keyword>
<keyword evidence="9 13" id="KW-1133">Transmembrane helix</keyword>
<dbReference type="OrthoDB" id="7866065at2759"/>
<keyword evidence="5" id="KW-0165">Cleavage on pair of basic residues</keyword>
<evidence type="ECO:0000256" key="11">
    <source>
        <dbReference type="ARBA" id="ARBA00023170"/>
    </source>
</evidence>
<keyword evidence="7 14" id="KW-0732">Signal</keyword>
<evidence type="ECO:0000313" key="17">
    <source>
        <dbReference type="EnsemblMetazoa" id="XP_022668163"/>
    </source>
</evidence>
<evidence type="ECO:0008006" key="19">
    <source>
        <dbReference type="Google" id="ProtNLM"/>
    </source>
</evidence>
<dbReference type="Proteomes" id="UP000594260">
    <property type="component" value="Unplaced"/>
</dbReference>
<evidence type="ECO:0000256" key="7">
    <source>
        <dbReference type="ARBA" id="ARBA00022729"/>
    </source>
</evidence>
<dbReference type="GO" id="GO:0098588">
    <property type="term" value="C:bounding membrane of organelle"/>
    <property type="evidence" value="ECO:0007669"/>
    <property type="project" value="UniProtKB-ARBA"/>
</dbReference>
<evidence type="ECO:0000256" key="6">
    <source>
        <dbReference type="ARBA" id="ARBA00022692"/>
    </source>
</evidence>
<keyword evidence="8" id="KW-0256">Endoplasmic reticulum</keyword>
<evidence type="ECO:0000259" key="15">
    <source>
        <dbReference type="Pfam" id="PF07850"/>
    </source>
</evidence>
<dbReference type="GO" id="GO:0031982">
    <property type="term" value="C:vesicle"/>
    <property type="evidence" value="ECO:0007669"/>
    <property type="project" value="UniProtKB-SubCell"/>
</dbReference>
<keyword evidence="12" id="KW-0175">Coiled coil</keyword>
<evidence type="ECO:0000256" key="12">
    <source>
        <dbReference type="SAM" id="Coils"/>
    </source>
</evidence>
<feature type="domain" description="Renin receptor N-terminal" evidence="16">
    <location>
        <begin position="30"/>
        <end position="235"/>
    </location>
</feature>
<dbReference type="GO" id="GO:0009897">
    <property type="term" value="C:external side of plasma membrane"/>
    <property type="evidence" value="ECO:0007669"/>
    <property type="project" value="TreeGrafter"/>
</dbReference>
<accession>A0A7M7KMR9</accession>
<proteinExistence type="predicted"/>
<feature type="coiled-coil region" evidence="12">
    <location>
        <begin position="140"/>
        <end position="167"/>
    </location>
</feature>
<evidence type="ECO:0000256" key="9">
    <source>
        <dbReference type="ARBA" id="ARBA00022989"/>
    </source>
</evidence>
<dbReference type="GO" id="GO:0030177">
    <property type="term" value="P:positive regulation of Wnt signaling pathway"/>
    <property type="evidence" value="ECO:0007669"/>
    <property type="project" value="TreeGrafter"/>
</dbReference>
<evidence type="ECO:0000256" key="1">
    <source>
        <dbReference type="ARBA" id="ARBA00004115"/>
    </source>
</evidence>
<protein>
    <recommendedName>
        <fullName evidence="19">Renin receptor</fullName>
    </recommendedName>
</protein>
<dbReference type="Pfam" id="PF25294">
    <property type="entry name" value="RENR_N"/>
    <property type="match status" value="1"/>
</dbReference>
<organism evidence="17 18">
    <name type="scientific">Varroa destructor</name>
    <name type="common">Honeybee mite</name>
    <dbReference type="NCBI Taxonomy" id="109461"/>
    <lineage>
        <taxon>Eukaryota</taxon>
        <taxon>Metazoa</taxon>
        <taxon>Ecdysozoa</taxon>
        <taxon>Arthropoda</taxon>
        <taxon>Chelicerata</taxon>
        <taxon>Arachnida</taxon>
        <taxon>Acari</taxon>
        <taxon>Parasitiformes</taxon>
        <taxon>Mesostigmata</taxon>
        <taxon>Gamasina</taxon>
        <taxon>Dermanyssoidea</taxon>
        <taxon>Varroidae</taxon>
        <taxon>Varroa</taxon>
    </lineage>
</organism>
<reference evidence="17" key="1">
    <citation type="submission" date="2021-01" db="UniProtKB">
        <authorList>
            <consortium name="EnsemblMetazoa"/>
        </authorList>
    </citation>
    <scope>IDENTIFICATION</scope>
</reference>
<dbReference type="RefSeq" id="XP_022668163.1">
    <property type="nucleotide sequence ID" value="XM_022812428.1"/>
</dbReference>
<dbReference type="InterPro" id="IPR057318">
    <property type="entry name" value="RENR_N"/>
</dbReference>
<keyword evidence="10 13" id="KW-0472">Membrane</keyword>
<feature type="chain" id="PRO_5029618221" description="Renin receptor" evidence="14">
    <location>
        <begin position="18"/>
        <end position="343"/>
    </location>
</feature>
<keyword evidence="18" id="KW-1185">Reference proteome</keyword>
<dbReference type="Pfam" id="PF07850">
    <property type="entry name" value="Renin_r"/>
    <property type="match status" value="1"/>
</dbReference>
<comment type="subcellular location">
    <subcellularLocation>
        <location evidence="2">Cell membrane</location>
        <topology evidence="2">Single-pass type I membrane protein</topology>
    </subcellularLocation>
    <subcellularLocation>
        <location evidence="1">Endoplasmic reticulum membrane</location>
        <topology evidence="1">Single-pass type I membrane protein</topology>
    </subcellularLocation>
    <subcellularLocation>
        <location evidence="3">Vesicle</location>
    </subcellularLocation>
</comment>
<dbReference type="PANTHER" id="PTHR13351:SF1">
    <property type="entry name" value="RENIN RECEPTOR"/>
    <property type="match status" value="1"/>
</dbReference>
<name>A0A7M7KMR9_VARDE</name>
<dbReference type="GO" id="GO:0005789">
    <property type="term" value="C:endoplasmic reticulum membrane"/>
    <property type="evidence" value="ECO:0007669"/>
    <property type="project" value="UniProtKB-SubCell"/>
</dbReference>
<dbReference type="EnsemblMetazoa" id="XM_022812428">
    <property type="protein sequence ID" value="XP_022668163"/>
    <property type="gene ID" value="LOC111253267"/>
</dbReference>
<dbReference type="GeneID" id="111253267"/>
<evidence type="ECO:0000256" key="8">
    <source>
        <dbReference type="ARBA" id="ARBA00022824"/>
    </source>
</evidence>
<feature type="domain" description="Renin receptor-like C-terminal transmembrane spanning segment" evidence="15">
    <location>
        <begin position="276"/>
        <end position="343"/>
    </location>
</feature>
<evidence type="ECO:0000256" key="2">
    <source>
        <dbReference type="ARBA" id="ARBA00004251"/>
    </source>
</evidence>
<dbReference type="InterPro" id="IPR012493">
    <property type="entry name" value="Renin_rcpt"/>
</dbReference>
<dbReference type="KEGG" id="vde:111253267"/>
<keyword evidence="11" id="KW-0675">Receptor</keyword>
<evidence type="ECO:0000313" key="18">
    <source>
        <dbReference type="Proteomes" id="UP000594260"/>
    </source>
</evidence>
<evidence type="ECO:0000256" key="13">
    <source>
        <dbReference type="SAM" id="Phobius"/>
    </source>
</evidence>
<evidence type="ECO:0000256" key="3">
    <source>
        <dbReference type="ARBA" id="ARBA00004373"/>
    </source>
</evidence>
<evidence type="ECO:0000256" key="5">
    <source>
        <dbReference type="ARBA" id="ARBA00022685"/>
    </source>
</evidence>
<dbReference type="CTD" id="10159"/>
<evidence type="ECO:0000256" key="10">
    <source>
        <dbReference type="ARBA" id="ARBA00023136"/>
    </source>
</evidence>
<dbReference type="OMA" id="CDINFEQ"/>
<feature type="signal peptide" evidence="14">
    <location>
        <begin position="1"/>
        <end position="17"/>
    </location>
</feature>
<feature type="transmembrane region" description="Helical" evidence="13">
    <location>
        <begin position="298"/>
        <end position="324"/>
    </location>
</feature>
<keyword evidence="6 13" id="KW-0812">Transmembrane</keyword>
<evidence type="ECO:0000259" key="16">
    <source>
        <dbReference type="Pfam" id="PF25294"/>
    </source>
</evidence>